<evidence type="ECO:0000256" key="1">
    <source>
        <dbReference type="SAM" id="SignalP"/>
    </source>
</evidence>
<dbReference type="PANTHER" id="PTHR35535">
    <property type="entry name" value="HEAT SHOCK PROTEIN HSLJ"/>
    <property type="match status" value="1"/>
</dbReference>
<evidence type="ECO:0000259" key="2">
    <source>
        <dbReference type="Pfam" id="PF03724"/>
    </source>
</evidence>
<dbReference type="Proteomes" id="UP000290287">
    <property type="component" value="Unassembled WGS sequence"/>
</dbReference>
<feature type="domain" description="DUF306" evidence="2">
    <location>
        <begin position="44"/>
        <end position="146"/>
    </location>
</feature>
<reference evidence="3 4" key="1">
    <citation type="submission" date="2017-10" db="EMBL/GenBank/DDBJ databases">
        <title>Nyctiphanis sp. nov., isolated from the stomach of the euphausiid Nyctiphanes simplex (Hansen, 1911) in the Gulf of California.</title>
        <authorList>
            <person name="Gomez-Gil B."/>
            <person name="Aguilar-Mendez M."/>
            <person name="Lopez-Cortes A."/>
            <person name="Gomez-Gutierrez J."/>
            <person name="Roque A."/>
            <person name="Lang E."/>
            <person name="Gonzalez-Castillo A."/>
        </authorList>
    </citation>
    <scope>NUCLEOTIDE SEQUENCE [LARGE SCALE GENOMIC DNA]</scope>
    <source>
        <strain evidence="3 4">CAIM 600</strain>
    </source>
</reference>
<dbReference type="Pfam" id="PF03724">
    <property type="entry name" value="META"/>
    <property type="match status" value="1"/>
</dbReference>
<protein>
    <submittedName>
        <fullName evidence="3">Heat-shock protein HslJ</fullName>
    </submittedName>
</protein>
<dbReference type="PANTHER" id="PTHR35535:SF1">
    <property type="entry name" value="HEAT SHOCK PROTEIN HSLJ"/>
    <property type="match status" value="1"/>
</dbReference>
<feature type="chain" id="PRO_5020830575" evidence="1">
    <location>
        <begin position="23"/>
        <end position="157"/>
    </location>
</feature>
<gene>
    <name evidence="3" type="ORF">CS022_01890</name>
</gene>
<dbReference type="InterPro" id="IPR053147">
    <property type="entry name" value="Hsp_HslJ-like"/>
</dbReference>
<comment type="caution">
    <text evidence="3">The sequence shown here is derived from an EMBL/GenBank/DDBJ whole genome shotgun (WGS) entry which is preliminary data.</text>
</comment>
<dbReference type="InterPro" id="IPR038670">
    <property type="entry name" value="HslJ-like_sf"/>
</dbReference>
<keyword evidence="4" id="KW-1185">Reference proteome</keyword>
<accession>A0A4Q0YXB7</accession>
<name>A0A4Q0YXB7_9GAMM</name>
<proteinExistence type="predicted"/>
<dbReference type="EMBL" id="PEIB01000001">
    <property type="protein sequence ID" value="RXJ74954.1"/>
    <property type="molecule type" value="Genomic_DNA"/>
</dbReference>
<dbReference type="RefSeq" id="WP_129120840.1">
    <property type="nucleotide sequence ID" value="NZ_PEIB01000001.1"/>
</dbReference>
<evidence type="ECO:0000313" key="4">
    <source>
        <dbReference type="Proteomes" id="UP000290287"/>
    </source>
</evidence>
<feature type="signal peptide" evidence="1">
    <location>
        <begin position="1"/>
        <end position="22"/>
    </location>
</feature>
<dbReference type="OrthoDB" id="5600341at2"/>
<dbReference type="Gene3D" id="2.40.128.270">
    <property type="match status" value="1"/>
</dbReference>
<dbReference type="AlphaFoldDB" id="A0A4Q0YXB7"/>
<keyword evidence="1" id="KW-0732">Signal</keyword>
<sequence length="157" mass="17333">MNKSVFASVMALFLSACTNTQSVNVSENAAQESQQATMDVTKTNLQHHHWILTKVNGEPVKVVEGFLPPTLEIGEEFTANGHSGCNRYFGQAELEGDQFRVQGMGSTMMACPEPSMELEQLVTDVLSGWSKVTLTENAIMLNGNANNLEFKLQDWVY</sequence>
<evidence type="ECO:0000313" key="3">
    <source>
        <dbReference type="EMBL" id="RXJ74954.1"/>
    </source>
</evidence>
<dbReference type="PROSITE" id="PS51257">
    <property type="entry name" value="PROKAR_LIPOPROTEIN"/>
    <property type="match status" value="1"/>
</dbReference>
<dbReference type="InterPro" id="IPR005184">
    <property type="entry name" value="DUF306_Meta_HslJ"/>
</dbReference>
<organism evidence="3 4">
    <name type="scientific">Veronia nyctiphanis</name>
    <dbReference type="NCBI Taxonomy" id="1278244"/>
    <lineage>
        <taxon>Bacteria</taxon>
        <taxon>Pseudomonadati</taxon>
        <taxon>Pseudomonadota</taxon>
        <taxon>Gammaproteobacteria</taxon>
        <taxon>Vibrionales</taxon>
        <taxon>Vibrionaceae</taxon>
        <taxon>Veronia</taxon>
    </lineage>
</organism>